<evidence type="ECO:0000256" key="2">
    <source>
        <dbReference type="ARBA" id="ARBA00022692"/>
    </source>
</evidence>
<proteinExistence type="predicted"/>
<dbReference type="GO" id="GO:0016020">
    <property type="term" value="C:membrane"/>
    <property type="evidence" value="ECO:0007669"/>
    <property type="project" value="UniProtKB-SubCell"/>
</dbReference>
<accession>A0A9E5MLJ9</accession>
<sequence length="300" mass="32142">MFEWYVENEYWFAAVQLFLAMLGMGATLRLQDFTTVLKTPKAVTLGCLTQLVAVPLVTFGLIVSLGLTGGVLVGIALIAAIPGGSVSNIFTYLAKGSVPLSISVTAFTTVACLITTPLILGFLISAYMPPDFTMPARQIATEITLCLLIPLILGMLILQFLPGLSAWVSRWGIRGSLFAIMCIVVGSAGAGRLNVGAFGWSNVALIGLFFLLLAAIGALLPRLFRLVREDSTAIEMEVVVRNINLGLLIKVSLFPAVHGVDDPLGNFVLFSLLLYGALQTFLGLALVVWRRKGALQLQPE</sequence>
<dbReference type="Proteomes" id="UP000787472">
    <property type="component" value="Unassembled WGS sequence"/>
</dbReference>
<feature type="transmembrane region" description="Helical" evidence="5">
    <location>
        <begin position="266"/>
        <end position="289"/>
    </location>
</feature>
<feature type="transmembrane region" description="Helical" evidence="5">
    <location>
        <begin position="197"/>
        <end position="221"/>
    </location>
</feature>
<keyword evidence="3 5" id="KW-1133">Transmembrane helix</keyword>
<dbReference type="Pfam" id="PF01758">
    <property type="entry name" value="SBF"/>
    <property type="match status" value="1"/>
</dbReference>
<dbReference type="EMBL" id="JAAONZ010000001">
    <property type="protein sequence ID" value="NHO64025.1"/>
    <property type="molecule type" value="Genomic_DNA"/>
</dbReference>
<evidence type="ECO:0000313" key="7">
    <source>
        <dbReference type="Proteomes" id="UP000787472"/>
    </source>
</evidence>
<feature type="transmembrane region" description="Helical" evidence="5">
    <location>
        <begin position="42"/>
        <end position="65"/>
    </location>
</feature>
<evidence type="ECO:0000313" key="6">
    <source>
        <dbReference type="EMBL" id="NHO64025.1"/>
    </source>
</evidence>
<dbReference type="PANTHER" id="PTHR10361:SF28">
    <property type="entry name" value="P3 PROTEIN-RELATED"/>
    <property type="match status" value="1"/>
</dbReference>
<evidence type="ECO:0000256" key="4">
    <source>
        <dbReference type="ARBA" id="ARBA00023136"/>
    </source>
</evidence>
<dbReference type="PANTHER" id="PTHR10361">
    <property type="entry name" value="SODIUM-BILE ACID COTRANSPORTER"/>
    <property type="match status" value="1"/>
</dbReference>
<evidence type="ECO:0000256" key="5">
    <source>
        <dbReference type="SAM" id="Phobius"/>
    </source>
</evidence>
<protein>
    <submittedName>
        <fullName evidence="6">Bile acid:sodium symporter family protein</fullName>
    </submittedName>
</protein>
<dbReference type="Gene3D" id="1.20.1530.20">
    <property type="match status" value="1"/>
</dbReference>
<keyword evidence="4 5" id="KW-0472">Membrane</keyword>
<feature type="transmembrane region" description="Helical" evidence="5">
    <location>
        <begin position="106"/>
        <end position="127"/>
    </location>
</feature>
<feature type="transmembrane region" description="Helical" evidence="5">
    <location>
        <begin position="173"/>
        <end position="191"/>
    </location>
</feature>
<organism evidence="6 7">
    <name type="scientific">Pseudomaricurvus hydrocarbonicus</name>
    <dbReference type="NCBI Taxonomy" id="1470433"/>
    <lineage>
        <taxon>Bacteria</taxon>
        <taxon>Pseudomonadati</taxon>
        <taxon>Pseudomonadota</taxon>
        <taxon>Gammaproteobacteria</taxon>
        <taxon>Cellvibrionales</taxon>
        <taxon>Cellvibrionaceae</taxon>
        <taxon>Pseudomaricurvus</taxon>
    </lineage>
</organism>
<reference evidence="6" key="1">
    <citation type="submission" date="2020-03" db="EMBL/GenBank/DDBJ databases">
        <authorList>
            <person name="Guo F."/>
        </authorList>
    </citation>
    <scope>NUCLEOTIDE SEQUENCE</scope>
    <source>
        <strain evidence="6">JCM 30134</strain>
    </source>
</reference>
<feature type="transmembrane region" description="Helical" evidence="5">
    <location>
        <begin position="139"/>
        <end position="161"/>
    </location>
</feature>
<dbReference type="InterPro" id="IPR038770">
    <property type="entry name" value="Na+/solute_symporter_sf"/>
</dbReference>
<name>A0A9E5MLJ9_9GAMM</name>
<keyword evidence="7" id="KW-1185">Reference proteome</keyword>
<feature type="transmembrane region" description="Helical" evidence="5">
    <location>
        <begin position="242"/>
        <end position="260"/>
    </location>
</feature>
<gene>
    <name evidence="6" type="ORF">G8770_00505</name>
</gene>
<keyword evidence="2 5" id="KW-0812">Transmembrane</keyword>
<dbReference type="InterPro" id="IPR002657">
    <property type="entry name" value="BilAc:Na_symport/Acr3"/>
</dbReference>
<feature type="transmembrane region" description="Helical" evidence="5">
    <location>
        <begin position="71"/>
        <end position="94"/>
    </location>
</feature>
<comment type="caution">
    <text evidence="6">The sequence shown here is derived from an EMBL/GenBank/DDBJ whole genome shotgun (WGS) entry which is preliminary data.</text>
</comment>
<dbReference type="RefSeq" id="WP_167180649.1">
    <property type="nucleotide sequence ID" value="NZ_JAAONZ010000001.1"/>
</dbReference>
<dbReference type="InterPro" id="IPR004710">
    <property type="entry name" value="Bilac:Na_transpt"/>
</dbReference>
<feature type="transmembrane region" description="Helical" evidence="5">
    <location>
        <begin position="12"/>
        <end position="30"/>
    </location>
</feature>
<dbReference type="AlphaFoldDB" id="A0A9E5MLJ9"/>
<evidence type="ECO:0000256" key="1">
    <source>
        <dbReference type="ARBA" id="ARBA00004141"/>
    </source>
</evidence>
<evidence type="ECO:0000256" key="3">
    <source>
        <dbReference type="ARBA" id="ARBA00022989"/>
    </source>
</evidence>
<comment type="subcellular location">
    <subcellularLocation>
        <location evidence="1">Membrane</location>
        <topology evidence="1">Multi-pass membrane protein</topology>
    </subcellularLocation>
</comment>